<dbReference type="GO" id="GO:0005737">
    <property type="term" value="C:cytoplasm"/>
    <property type="evidence" value="ECO:0000318"/>
    <property type="project" value="GO_Central"/>
</dbReference>
<keyword evidence="5" id="KW-0378">Hydrolase</keyword>
<gene>
    <name evidence="6" type="ORF">TRIADDRAFT_19862</name>
</gene>
<dbReference type="HOGENOM" id="CLU_076901_0_4_1"/>
<keyword evidence="7" id="KW-1185">Reference proteome</keyword>
<dbReference type="KEGG" id="tad:TRIADDRAFT_19862"/>
<dbReference type="CTD" id="6749861"/>
<dbReference type="Proteomes" id="UP000009022">
    <property type="component" value="Unassembled WGS sequence"/>
</dbReference>
<dbReference type="OrthoDB" id="275783at2759"/>
<evidence type="ECO:0000256" key="5">
    <source>
        <dbReference type="RuleBase" id="RU003470"/>
    </source>
</evidence>
<proteinExistence type="inferred from homology"/>
<dbReference type="OMA" id="VFGADMK"/>
<comment type="catalytic activity">
    <reaction evidence="3">
        <text>glycyl-tRNA(Ala) + H2O = tRNA(Ala) + glycine + H(+)</text>
        <dbReference type="Rhea" id="RHEA:53744"/>
        <dbReference type="Rhea" id="RHEA-COMP:9657"/>
        <dbReference type="Rhea" id="RHEA-COMP:13640"/>
        <dbReference type="ChEBI" id="CHEBI:15377"/>
        <dbReference type="ChEBI" id="CHEBI:15378"/>
        <dbReference type="ChEBI" id="CHEBI:57305"/>
        <dbReference type="ChEBI" id="CHEBI:78442"/>
        <dbReference type="ChEBI" id="CHEBI:78522"/>
        <dbReference type="EC" id="3.1.1.96"/>
    </reaction>
</comment>
<dbReference type="GeneID" id="6749861"/>
<keyword evidence="5" id="KW-0694">RNA-binding</keyword>
<dbReference type="PANTHER" id="PTHR10472">
    <property type="entry name" value="D-TYROSYL-TRNA TYR DEACYLASE"/>
    <property type="match status" value="1"/>
</dbReference>
<dbReference type="InterPro" id="IPR023509">
    <property type="entry name" value="DTD-like_sf"/>
</dbReference>
<comment type="catalytic activity">
    <reaction evidence="4">
        <text>a D-aminoacyl-tRNA + H2O = a tRNA + a D-alpha-amino acid + H(+)</text>
        <dbReference type="Rhea" id="RHEA:13953"/>
        <dbReference type="Rhea" id="RHEA-COMP:10123"/>
        <dbReference type="Rhea" id="RHEA-COMP:10124"/>
        <dbReference type="ChEBI" id="CHEBI:15377"/>
        <dbReference type="ChEBI" id="CHEBI:15378"/>
        <dbReference type="ChEBI" id="CHEBI:59871"/>
        <dbReference type="ChEBI" id="CHEBI:78442"/>
        <dbReference type="ChEBI" id="CHEBI:79333"/>
        <dbReference type="EC" id="3.1.1.96"/>
    </reaction>
</comment>
<dbReference type="NCBIfam" id="TIGR00256">
    <property type="entry name" value="D-aminoacyl-tRNA deacylase"/>
    <property type="match status" value="1"/>
</dbReference>
<dbReference type="GO" id="GO:0000049">
    <property type="term" value="F:tRNA binding"/>
    <property type="evidence" value="ECO:0007669"/>
    <property type="project" value="UniProtKB-KW"/>
</dbReference>
<dbReference type="FunFam" id="3.50.80.10:FF:000010">
    <property type="entry name" value="D-aminoacyl-tRNA deacylase"/>
    <property type="match status" value="1"/>
</dbReference>
<keyword evidence="5" id="KW-0820">tRNA-binding</keyword>
<dbReference type="FunCoup" id="B3RKW5">
    <property type="interactions" value="1208"/>
</dbReference>
<name>B3RKW5_TRIAD</name>
<dbReference type="Gene3D" id="3.50.80.10">
    <property type="entry name" value="D-tyrosyl-tRNA(Tyr) deacylase"/>
    <property type="match status" value="1"/>
</dbReference>
<evidence type="ECO:0000256" key="3">
    <source>
        <dbReference type="ARBA" id="ARBA00047676"/>
    </source>
</evidence>
<dbReference type="RefSeq" id="XP_002108647.1">
    <property type="nucleotide sequence ID" value="XM_002108611.1"/>
</dbReference>
<dbReference type="EC" id="3.1.1.96" evidence="2 5"/>
<dbReference type="SUPFAM" id="SSF69500">
    <property type="entry name" value="DTD-like"/>
    <property type="match status" value="1"/>
</dbReference>
<dbReference type="Pfam" id="PF02580">
    <property type="entry name" value="Tyr_Deacylase"/>
    <property type="match status" value="1"/>
</dbReference>
<evidence type="ECO:0000256" key="4">
    <source>
        <dbReference type="ARBA" id="ARBA00048018"/>
    </source>
</evidence>
<evidence type="ECO:0000313" key="7">
    <source>
        <dbReference type="Proteomes" id="UP000009022"/>
    </source>
</evidence>
<sequence>MKALIQRVTAASVTVDGELISSIGRGLCILIGISRYDTDKDLDYISRKVLSLRLFEDGEKRWTKNVMEKNLEILCVSQFTLYSVLKGNKLDFHNAMAADSSKQLYEKFLSQLRSSYKPEAIKDGLFGAYMQIDIRNDGPVTYQLESPQTAK</sequence>
<keyword evidence="5" id="KW-0963">Cytoplasm</keyword>
<dbReference type="AlphaFoldDB" id="B3RKW5"/>
<dbReference type="PANTHER" id="PTHR10472:SF5">
    <property type="entry name" value="D-AMINOACYL-TRNA DEACYLASE 1"/>
    <property type="match status" value="1"/>
</dbReference>
<comment type="subcellular location">
    <subcellularLocation>
        <location evidence="5">Cytoplasm</location>
    </subcellularLocation>
</comment>
<accession>B3RKW5</accession>
<comment type="similarity">
    <text evidence="1 5">Belongs to the DTD family.</text>
</comment>
<evidence type="ECO:0000313" key="6">
    <source>
        <dbReference type="EMBL" id="EDV29445.1"/>
    </source>
</evidence>
<organism evidence="6 7">
    <name type="scientific">Trichoplax adhaerens</name>
    <name type="common">Trichoplax reptans</name>
    <dbReference type="NCBI Taxonomy" id="10228"/>
    <lineage>
        <taxon>Eukaryota</taxon>
        <taxon>Metazoa</taxon>
        <taxon>Placozoa</taxon>
        <taxon>Uniplacotomia</taxon>
        <taxon>Trichoplacea</taxon>
        <taxon>Trichoplacidae</taxon>
        <taxon>Trichoplax</taxon>
    </lineage>
</organism>
<dbReference type="InParanoid" id="B3RKW5"/>
<evidence type="ECO:0000256" key="2">
    <source>
        <dbReference type="ARBA" id="ARBA00013056"/>
    </source>
</evidence>
<reference evidence="6 7" key="1">
    <citation type="journal article" date="2008" name="Nature">
        <title>The Trichoplax genome and the nature of placozoans.</title>
        <authorList>
            <person name="Srivastava M."/>
            <person name="Begovic E."/>
            <person name="Chapman J."/>
            <person name="Putnam N.H."/>
            <person name="Hellsten U."/>
            <person name="Kawashima T."/>
            <person name="Kuo A."/>
            <person name="Mitros T."/>
            <person name="Salamov A."/>
            <person name="Carpenter M.L."/>
            <person name="Signorovitch A.Y."/>
            <person name="Moreno M.A."/>
            <person name="Kamm K."/>
            <person name="Grimwood J."/>
            <person name="Schmutz J."/>
            <person name="Shapiro H."/>
            <person name="Grigoriev I.V."/>
            <person name="Buss L.W."/>
            <person name="Schierwater B."/>
            <person name="Dellaporta S.L."/>
            <person name="Rokhsar D.S."/>
        </authorList>
    </citation>
    <scope>NUCLEOTIDE SEQUENCE [LARGE SCALE GENOMIC DNA]</scope>
    <source>
        <strain evidence="6 7">Grell-BS-1999</strain>
    </source>
</reference>
<dbReference type="eggNOG" id="KOG3323">
    <property type="taxonomic scope" value="Eukaryota"/>
</dbReference>
<dbReference type="GO" id="GO:0051500">
    <property type="term" value="F:D-tyrosyl-tRNA(Tyr) deacylase activity"/>
    <property type="evidence" value="ECO:0000318"/>
    <property type="project" value="GO_Central"/>
</dbReference>
<dbReference type="CDD" id="cd00563">
    <property type="entry name" value="Dtyr_deacylase"/>
    <property type="match status" value="1"/>
</dbReference>
<evidence type="ECO:0000256" key="1">
    <source>
        <dbReference type="ARBA" id="ARBA00009673"/>
    </source>
</evidence>
<dbReference type="GO" id="GO:0006399">
    <property type="term" value="P:tRNA metabolic process"/>
    <property type="evidence" value="ECO:0000318"/>
    <property type="project" value="GO_Central"/>
</dbReference>
<dbReference type="STRING" id="10228.B3RKW5"/>
<dbReference type="GO" id="GO:0106026">
    <property type="term" value="F:Gly-tRNA(Ala) deacylase activity"/>
    <property type="evidence" value="ECO:0007669"/>
    <property type="project" value="RHEA"/>
</dbReference>
<dbReference type="InterPro" id="IPR003732">
    <property type="entry name" value="Daa-tRNA_deacyls_DTD"/>
</dbReference>
<protein>
    <recommendedName>
        <fullName evidence="2 5">D-aminoacyl-tRNA deacylase</fullName>
        <ecNumber evidence="2 5">3.1.1.96</ecNumber>
    </recommendedName>
</protein>
<dbReference type="PhylomeDB" id="B3RKW5"/>
<dbReference type="EMBL" id="DS985241">
    <property type="protein sequence ID" value="EDV29445.1"/>
    <property type="molecule type" value="Genomic_DNA"/>
</dbReference>